<name>A0A4R1RAA3_HYDET</name>
<protein>
    <submittedName>
        <fullName evidence="1">Spo0E like sporulation regulatory protein</fullName>
    </submittedName>
</protein>
<dbReference type="InterPro" id="IPR037208">
    <property type="entry name" value="Spo0E-like_sf"/>
</dbReference>
<dbReference type="RefSeq" id="WP_132015807.1">
    <property type="nucleotide sequence ID" value="NZ_SLUN01000026.1"/>
</dbReference>
<proteinExistence type="predicted"/>
<comment type="caution">
    <text evidence="1">The sequence shown here is derived from an EMBL/GenBank/DDBJ whole genome shotgun (WGS) entry which is preliminary data.</text>
</comment>
<sequence>MDKKSLQSFLLYHILHSKLQETMSQIAEKNESTLKQQIAASRARLQCLWNLHGHTNPVVLAASIELDELLNRYHRQNKTQDLNLDSPD</sequence>
<evidence type="ECO:0000313" key="2">
    <source>
        <dbReference type="Proteomes" id="UP000295008"/>
    </source>
</evidence>
<evidence type="ECO:0000313" key="1">
    <source>
        <dbReference type="EMBL" id="TCL62322.1"/>
    </source>
</evidence>
<dbReference type="EMBL" id="SLUN01000026">
    <property type="protein sequence ID" value="TCL62322.1"/>
    <property type="molecule type" value="Genomic_DNA"/>
</dbReference>
<gene>
    <name evidence="1" type="ORF">EDC14_102666</name>
</gene>
<dbReference type="Pfam" id="PF09388">
    <property type="entry name" value="SpoOE-like"/>
    <property type="match status" value="1"/>
</dbReference>
<dbReference type="AlphaFoldDB" id="A0A4R1RAA3"/>
<dbReference type="GO" id="GO:0046983">
    <property type="term" value="F:protein dimerization activity"/>
    <property type="evidence" value="ECO:0007669"/>
    <property type="project" value="InterPro"/>
</dbReference>
<dbReference type="OrthoDB" id="2973153at2"/>
<dbReference type="InterPro" id="IPR036638">
    <property type="entry name" value="HLH_DNA-bd_sf"/>
</dbReference>
<dbReference type="SUPFAM" id="SSF140500">
    <property type="entry name" value="BAS1536-like"/>
    <property type="match status" value="1"/>
</dbReference>
<dbReference type="GO" id="GO:0043937">
    <property type="term" value="P:regulation of sporulation"/>
    <property type="evidence" value="ECO:0007669"/>
    <property type="project" value="InterPro"/>
</dbReference>
<dbReference type="Proteomes" id="UP000295008">
    <property type="component" value="Unassembled WGS sequence"/>
</dbReference>
<keyword evidence="2" id="KW-1185">Reference proteome</keyword>
<accession>A0A4R1RAA3</accession>
<reference evidence="1 2" key="1">
    <citation type="submission" date="2019-03" db="EMBL/GenBank/DDBJ databases">
        <title>Genomic Encyclopedia of Type Strains, Phase IV (KMG-IV): sequencing the most valuable type-strain genomes for metagenomic binning, comparative biology and taxonomic classification.</title>
        <authorList>
            <person name="Goeker M."/>
        </authorList>
    </citation>
    <scope>NUCLEOTIDE SEQUENCE [LARGE SCALE GENOMIC DNA]</scope>
    <source>
        <strain evidence="1 2">LX-B</strain>
    </source>
</reference>
<dbReference type="InterPro" id="IPR018540">
    <property type="entry name" value="Spo0E-like"/>
</dbReference>
<organism evidence="1 2">
    <name type="scientific">Hydrogenispora ethanolica</name>
    <dbReference type="NCBI Taxonomy" id="1082276"/>
    <lineage>
        <taxon>Bacteria</taxon>
        <taxon>Bacillati</taxon>
        <taxon>Bacillota</taxon>
        <taxon>Hydrogenispora</taxon>
    </lineage>
</organism>
<dbReference type="Gene3D" id="4.10.280.10">
    <property type="entry name" value="Helix-loop-helix DNA-binding domain"/>
    <property type="match status" value="1"/>
</dbReference>